<dbReference type="GO" id="GO:0016740">
    <property type="term" value="F:transferase activity"/>
    <property type="evidence" value="ECO:0007669"/>
    <property type="project" value="UniProtKB-KW"/>
</dbReference>
<organism evidence="2 3">
    <name type="scientific">Thioalkalivibrio nitratireducens (strain DSM 14787 / UNIQEM 213 / ALEN2)</name>
    <dbReference type="NCBI Taxonomy" id="1255043"/>
    <lineage>
        <taxon>Bacteria</taxon>
        <taxon>Pseudomonadati</taxon>
        <taxon>Pseudomonadota</taxon>
        <taxon>Gammaproteobacteria</taxon>
        <taxon>Chromatiales</taxon>
        <taxon>Ectothiorhodospiraceae</taxon>
        <taxon>Thioalkalivibrio</taxon>
    </lineage>
</organism>
<dbReference type="PATRIC" id="fig|1255043.3.peg.3232"/>
<reference evidence="2" key="1">
    <citation type="submission" date="2015-12" db="EMBL/GenBank/DDBJ databases">
        <authorList>
            <person name="Tikhonova T.V."/>
            <person name="Pavlov A.R."/>
            <person name="Beletsky A.V."/>
            <person name="Mardanov A.V."/>
            <person name="Sorokin D.Y."/>
            <person name="Ravin N.V."/>
            <person name="Popov V.O."/>
        </authorList>
    </citation>
    <scope>NUCLEOTIDE SEQUENCE</scope>
    <source>
        <strain evidence="2">DSM 14787</strain>
    </source>
</reference>
<keyword evidence="3" id="KW-1185">Reference proteome</keyword>
<evidence type="ECO:0000313" key="3">
    <source>
        <dbReference type="Proteomes" id="UP000010809"/>
    </source>
</evidence>
<proteinExistence type="predicted"/>
<dbReference type="PANTHER" id="PTHR42695:SF5">
    <property type="entry name" value="GLUTAMINE AMIDOTRANSFERASE YLR126C-RELATED"/>
    <property type="match status" value="1"/>
</dbReference>
<gene>
    <name evidence="2" type="primary">yfeJ [H]</name>
    <name evidence="2" type="ordered locus">TVNIR_3204</name>
</gene>
<name>L0E2G3_THIND</name>
<dbReference type="InterPro" id="IPR044992">
    <property type="entry name" value="ChyE-like"/>
</dbReference>
<dbReference type="PROSITE" id="PS51273">
    <property type="entry name" value="GATASE_TYPE_1"/>
    <property type="match status" value="1"/>
</dbReference>
<dbReference type="KEGG" id="tni:TVNIR_3204"/>
<dbReference type="STRING" id="1255043.TVNIR_3204"/>
<dbReference type="Pfam" id="PF00117">
    <property type="entry name" value="GATase"/>
    <property type="match status" value="1"/>
</dbReference>
<dbReference type="EMBL" id="CP003989">
    <property type="protein sequence ID" value="AGA34841.1"/>
    <property type="molecule type" value="Genomic_DNA"/>
</dbReference>
<dbReference type="GO" id="GO:0005829">
    <property type="term" value="C:cytosol"/>
    <property type="evidence" value="ECO:0007669"/>
    <property type="project" value="TreeGrafter"/>
</dbReference>
<evidence type="ECO:0000259" key="1">
    <source>
        <dbReference type="Pfam" id="PF00117"/>
    </source>
</evidence>
<sequence length="238" mass="26131">MRIAILQHVPHEGPAALDEWTRARGHEKTDYPLYQGQALPAPAAFECLVVLGGGMSVHDTGIHAWIEPERVLIRAAMAERIPVIGICLGAQQLAHALGARVVPNPVREVGFWPIRRVGDALPLPAETTALHWHGDTFDLPEDAYRLAASDACRNQIFVTGDGLGLGLQCHLEATPQWIDACCTHDADYLIPGPWMQDAARLRAERAAYPTMHAALFDLLDAFLDCARRAGEVLRRDDD</sequence>
<accession>L0E2G3</accession>
<dbReference type="RefSeq" id="WP_015259948.1">
    <property type="nucleotide sequence ID" value="NC_019902.2"/>
</dbReference>
<dbReference type="PANTHER" id="PTHR42695">
    <property type="entry name" value="GLUTAMINE AMIDOTRANSFERASE YLR126C-RELATED"/>
    <property type="match status" value="1"/>
</dbReference>
<dbReference type="InterPro" id="IPR029062">
    <property type="entry name" value="Class_I_gatase-like"/>
</dbReference>
<keyword evidence="2" id="KW-0315">Glutamine amidotransferase</keyword>
<dbReference type="Proteomes" id="UP000010809">
    <property type="component" value="Chromosome"/>
</dbReference>
<dbReference type="OrthoDB" id="9813383at2"/>
<feature type="domain" description="Glutamine amidotransferase" evidence="1">
    <location>
        <begin position="47"/>
        <end position="176"/>
    </location>
</feature>
<dbReference type="Gene3D" id="3.40.50.880">
    <property type="match status" value="1"/>
</dbReference>
<protein>
    <submittedName>
        <fullName evidence="2">Glutamine amidotransferase class-I</fullName>
    </submittedName>
</protein>
<dbReference type="CDD" id="cd01741">
    <property type="entry name" value="GATase1_1"/>
    <property type="match status" value="1"/>
</dbReference>
<dbReference type="SUPFAM" id="SSF52317">
    <property type="entry name" value="Class I glutamine amidotransferase-like"/>
    <property type="match status" value="1"/>
</dbReference>
<evidence type="ECO:0000313" key="2">
    <source>
        <dbReference type="EMBL" id="AGA34841.1"/>
    </source>
</evidence>
<dbReference type="InterPro" id="IPR017926">
    <property type="entry name" value="GATASE"/>
</dbReference>
<dbReference type="FunFam" id="3.40.50.880:FF:000033">
    <property type="entry name" value="Glutamine amidotransferase class-I"/>
    <property type="match status" value="1"/>
</dbReference>
<dbReference type="HOGENOM" id="CLU_054974_3_3_6"/>
<dbReference type="AlphaFoldDB" id="L0E2G3"/>
<dbReference type="eggNOG" id="COG0518">
    <property type="taxonomic scope" value="Bacteria"/>
</dbReference>